<evidence type="ECO:0000259" key="1">
    <source>
        <dbReference type="Pfam" id="PF04016"/>
    </source>
</evidence>
<dbReference type="SUPFAM" id="SSF159713">
    <property type="entry name" value="Dhaf3308-like"/>
    <property type="match status" value="1"/>
</dbReference>
<protein>
    <recommendedName>
        <fullName evidence="5">DUF364 domain-containing protein</fullName>
    </recommendedName>
</protein>
<dbReference type="Proteomes" id="UP000317158">
    <property type="component" value="Unassembled WGS sequence"/>
</dbReference>
<dbReference type="Gene3D" id="3.40.50.11590">
    <property type="match status" value="1"/>
</dbReference>
<reference evidence="3 4" key="1">
    <citation type="journal article" date="2019" name="Nat. Microbiol.">
        <title>Wide diversity of methane and short-chain alkane metabolisms in uncultured archaea.</title>
        <authorList>
            <person name="Borrel G."/>
            <person name="Adam P.S."/>
            <person name="McKay L.J."/>
            <person name="Chen L.X."/>
            <person name="Sierra-Garcia I.N."/>
            <person name="Sieber C.M."/>
            <person name="Letourneur Q."/>
            <person name="Ghozlane A."/>
            <person name="Andersen G.L."/>
            <person name="Li W.J."/>
            <person name="Hallam S.J."/>
            <person name="Muyzer G."/>
            <person name="de Oliveira V.M."/>
            <person name="Inskeep W.P."/>
            <person name="Banfield J.F."/>
            <person name="Gribaldo S."/>
        </authorList>
    </citation>
    <scope>NUCLEOTIDE SEQUENCE [LARGE SCALE GENOMIC DNA]</scope>
    <source>
        <strain evidence="3">NM1a</strain>
    </source>
</reference>
<dbReference type="InterPro" id="IPR025251">
    <property type="entry name" value="DUF4213"/>
</dbReference>
<evidence type="ECO:0000313" key="3">
    <source>
        <dbReference type="EMBL" id="RZN65031.1"/>
    </source>
</evidence>
<dbReference type="Gene3D" id="3.30.390.100">
    <property type="match status" value="1"/>
</dbReference>
<feature type="domain" description="Putative heavy-metal chelation" evidence="1">
    <location>
        <begin position="97"/>
        <end position="231"/>
    </location>
</feature>
<sequence>MKIKIIDDLISDLNDKDHEIRDIHVGYSWIGVLSKNCGISKNFGSLHHYKIKDLGRLKEKTAINLAGYAKSWNMIEAGLGVAAINSLIDVKGKKGINLLDLLLEKGDGKKITMIGHFPRIEELREKADELWVIEKNPQEGDLPDIASEYFVPKADIVVITSSAIINKSIERLLELSNGYTILLGPSTPMSPILFDYGVDLLAGIKVTDERLMMEKIAQGCGMVRQFEDAIEFVVMER</sequence>
<feature type="domain" description="DUF4213" evidence="2">
    <location>
        <begin position="6"/>
        <end position="88"/>
    </location>
</feature>
<evidence type="ECO:0000259" key="2">
    <source>
        <dbReference type="Pfam" id="PF13938"/>
    </source>
</evidence>
<evidence type="ECO:0000313" key="4">
    <source>
        <dbReference type="Proteomes" id="UP000317158"/>
    </source>
</evidence>
<dbReference type="Pfam" id="PF04016">
    <property type="entry name" value="DUF364"/>
    <property type="match status" value="1"/>
</dbReference>
<accession>A0A520KSZ1</accession>
<name>A0A520KSZ1_METT2</name>
<organism evidence="3 4">
    <name type="scientific">Methanoliparum thermophilum</name>
    <dbReference type="NCBI Taxonomy" id="2491083"/>
    <lineage>
        <taxon>Archaea</taxon>
        <taxon>Methanobacteriati</taxon>
        <taxon>Methanobacteriota</taxon>
        <taxon>Candidatus Methanoliparia</taxon>
        <taxon>Candidatus Methanoliparales</taxon>
        <taxon>Candidatus Methanoliparaceae</taxon>
        <taxon>Candidatus Methanoliparum</taxon>
    </lineage>
</organism>
<gene>
    <name evidence="3" type="ORF">EF806_03025</name>
</gene>
<dbReference type="AlphaFoldDB" id="A0A520KSZ1"/>
<dbReference type="InterPro" id="IPR007161">
    <property type="entry name" value="DUF364"/>
</dbReference>
<dbReference type="Pfam" id="PF13938">
    <property type="entry name" value="DUF4213"/>
    <property type="match status" value="1"/>
</dbReference>
<evidence type="ECO:0008006" key="5">
    <source>
        <dbReference type="Google" id="ProtNLM"/>
    </source>
</evidence>
<comment type="caution">
    <text evidence="3">The sequence shown here is derived from an EMBL/GenBank/DDBJ whole genome shotgun (WGS) entry which is preliminary data.</text>
</comment>
<dbReference type="EMBL" id="RXIF01000004">
    <property type="protein sequence ID" value="RZN65031.1"/>
    <property type="molecule type" value="Genomic_DNA"/>
</dbReference>
<proteinExistence type="predicted"/>